<dbReference type="Gramene" id="ONK78983">
    <property type="protein sequence ID" value="ONK78983"/>
    <property type="gene ID" value="A4U43_C01F1670"/>
</dbReference>
<name>A0A5P1FML7_ASPOF</name>
<feature type="region of interest" description="Disordered" evidence="1">
    <location>
        <begin position="34"/>
        <end position="65"/>
    </location>
</feature>
<evidence type="ECO:0000313" key="2">
    <source>
        <dbReference type="EMBL" id="ONK78983.1"/>
    </source>
</evidence>
<accession>A0A5P1FML7</accession>
<gene>
    <name evidence="2" type="ORF">A4U43_C01F1670</name>
</gene>
<feature type="compositionally biased region" description="Low complexity" evidence="1">
    <location>
        <begin position="94"/>
        <end position="105"/>
    </location>
</feature>
<proteinExistence type="predicted"/>
<organism evidence="2 3">
    <name type="scientific">Asparagus officinalis</name>
    <name type="common">Garden asparagus</name>
    <dbReference type="NCBI Taxonomy" id="4686"/>
    <lineage>
        <taxon>Eukaryota</taxon>
        <taxon>Viridiplantae</taxon>
        <taxon>Streptophyta</taxon>
        <taxon>Embryophyta</taxon>
        <taxon>Tracheophyta</taxon>
        <taxon>Spermatophyta</taxon>
        <taxon>Magnoliopsida</taxon>
        <taxon>Liliopsida</taxon>
        <taxon>Asparagales</taxon>
        <taxon>Asparagaceae</taxon>
        <taxon>Asparagoideae</taxon>
        <taxon>Asparagus</taxon>
    </lineage>
</organism>
<feature type="region of interest" description="Disordered" evidence="1">
    <location>
        <begin position="1"/>
        <end position="21"/>
    </location>
</feature>
<dbReference type="Proteomes" id="UP000243459">
    <property type="component" value="Chromosome 1"/>
</dbReference>
<dbReference type="AlphaFoldDB" id="A0A5P1FML7"/>
<reference evidence="3" key="1">
    <citation type="journal article" date="2017" name="Nat. Commun.">
        <title>The asparagus genome sheds light on the origin and evolution of a young Y chromosome.</title>
        <authorList>
            <person name="Harkess A."/>
            <person name="Zhou J."/>
            <person name="Xu C."/>
            <person name="Bowers J.E."/>
            <person name="Van der Hulst R."/>
            <person name="Ayyampalayam S."/>
            <person name="Mercati F."/>
            <person name="Riccardi P."/>
            <person name="McKain M.R."/>
            <person name="Kakrana A."/>
            <person name="Tang H."/>
            <person name="Ray J."/>
            <person name="Groenendijk J."/>
            <person name="Arikit S."/>
            <person name="Mathioni S.M."/>
            <person name="Nakano M."/>
            <person name="Shan H."/>
            <person name="Telgmann-Rauber A."/>
            <person name="Kanno A."/>
            <person name="Yue Z."/>
            <person name="Chen H."/>
            <person name="Li W."/>
            <person name="Chen Y."/>
            <person name="Xu X."/>
            <person name="Zhang Y."/>
            <person name="Luo S."/>
            <person name="Chen H."/>
            <person name="Gao J."/>
            <person name="Mao Z."/>
            <person name="Pires J.C."/>
            <person name="Luo M."/>
            <person name="Kudrna D."/>
            <person name="Wing R.A."/>
            <person name="Meyers B.C."/>
            <person name="Yi K."/>
            <person name="Kong H."/>
            <person name="Lavrijsen P."/>
            <person name="Sunseri F."/>
            <person name="Falavigna A."/>
            <person name="Ye Y."/>
            <person name="Leebens-Mack J.H."/>
            <person name="Chen G."/>
        </authorList>
    </citation>
    <scope>NUCLEOTIDE SEQUENCE [LARGE SCALE GENOMIC DNA]</scope>
    <source>
        <strain evidence="3">cv. DH0086</strain>
    </source>
</reference>
<evidence type="ECO:0000313" key="3">
    <source>
        <dbReference type="Proteomes" id="UP000243459"/>
    </source>
</evidence>
<feature type="region of interest" description="Disordered" evidence="1">
    <location>
        <begin position="94"/>
        <end position="128"/>
    </location>
</feature>
<protein>
    <submittedName>
        <fullName evidence="2">Uncharacterized protein</fullName>
    </submittedName>
</protein>
<feature type="compositionally biased region" description="Polar residues" evidence="1">
    <location>
        <begin position="34"/>
        <end position="54"/>
    </location>
</feature>
<dbReference type="EMBL" id="CM007381">
    <property type="protein sequence ID" value="ONK78983.1"/>
    <property type="molecule type" value="Genomic_DNA"/>
</dbReference>
<sequence length="142" mass="15203">MLAGLAPPLQASERTSGNPYRASRLVCASTAKQGAFSTSLSGDPTSKRIQGPSSQRKRARGRNWACRPEEQAEPLGGHGLVNQLGRNLHDAQARPIAAASPARSAVGPEREGRRTRRASQLCESGGSNPIDWKWRFPSSLSS</sequence>
<evidence type="ECO:0000256" key="1">
    <source>
        <dbReference type="SAM" id="MobiDB-lite"/>
    </source>
</evidence>
<keyword evidence="3" id="KW-1185">Reference proteome</keyword>